<dbReference type="Proteomes" id="UP000321051">
    <property type="component" value="Unassembled WGS sequence"/>
</dbReference>
<evidence type="ECO:0000313" key="3">
    <source>
        <dbReference type="Proteomes" id="UP000321051"/>
    </source>
</evidence>
<name>A0A510Y486_MARHA</name>
<feature type="coiled-coil region" evidence="1">
    <location>
        <begin position="246"/>
        <end position="325"/>
    </location>
</feature>
<evidence type="ECO:0000256" key="1">
    <source>
        <dbReference type="SAM" id="Coils"/>
    </source>
</evidence>
<sequence>MNEIELLSKSLTKSEAVQICKYFSIHAQGFTFNIEKAPEPMLISAIRNELNKAGKKKGKRGKKHTSIGDIYEFFIKSDIDKVETIKKMSFEDFCFQIEVHPWQTSKATIISILRKEYAEIYNQYYSQLLHNIENNKFILEGIINETSSREKLELIRENLQSDLKIERLLKSLKEQLVKELGKEKVERMSRNVAMSEDNLAKELIEARVSEKYIPLTMYLLENENYKLAENNLYLIHVIIIYFTQLEEKHKNELQDKQRNIYEYEKEVKEYQILKENYAKIKKENDYLQDKIEYLENEKRQLTSQLQNEQQEKKRLDQQRQNYYQIILLIQEKLQFENVLIVTNDDIFDQFEWFKKRTVSIDDFSKHLRQDNIMFFQEHCFCITRVSYESTEKWRRHENYLKQKEINFVELSGFNFMDYLDQIIEFIYQKEQIIL</sequence>
<proteinExistence type="predicted"/>
<dbReference type="AlphaFoldDB" id="A0A510Y486"/>
<dbReference type="OrthoDB" id="2989856at2"/>
<keyword evidence="3" id="KW-1185">Reference proteome</keyword>
<protein>
    <submittedName>
        <fullName evidence="2">Uncharacterized protein</fullName>
    </submittedName>
</protein>
<evidence type="ECO:0000313" key="2">
    <source>
        <dbReference type="EMBL" id="GEK58155.1"/>
    </source>
</evidence>
<gene>
    <name evidence="2" type="ORF">MHA01_10600</name>
</gene>
<accession>A0A510Y486</accession>
<dbReference type="EMBL" id="BJUN01000004">
    <property type="protein sequence ID" value="GEK58155.1"/>
    <property type="molecule type" value="Genomic_DNA"/>
</dbReference>
<organism evidence="2 3">
    <name type="scientific">Marinococcus halophilus</name>
    <dbReference type="NCBI Taxonomy" id="1371"/>
    <lineage>
        <taxon>Bacteria</taxon>
        <taxon>Bacillati</taxon>
        <taxon>Bacillota</taxon>
        <taxon>Bacilli</taxon>
        <taxon>Bacillales</taxon>
        <taxon>Bacillaceae</taxon>
        <taxon>Marinococcus</taxon>
    </lineage>
</organism>
<reference evidence="2 3" key="1">
    <citation type="submission" date="2019-07" db="EMBL/GenBank/DDBJ databases">
        <title>Whole genome shotgun sequence of Marinococcus halophilus NBRC 102359.</title>
        <authorList>
            <person name="Hosoyama A."/>
            <person name="Uohara A."/>
            <person name="Ohji S."/>
            <person name="Ichikawa N."/>
        </authorList>
    </citation>
    <scope>NUCLEOTIDE SEQUENCE [LARGE SCALE GENOMIC DNA]</scope>
    <source>
        <strain evidence="2 3">NBRC 102359</strain>
    </source>
</reference>
<comment type="caution">
    <text evidence="2">The sequence shown here is derived from an EMBL/GenBank/DDBJ whole genome shotgun (WGS) entry which is preliminary data.</text>
</comment>
<keyword evidence="1" id="KW-0175">Coiled coil</keyword>
<dbReference type="RefSeq" id="WP_094908431.1">
    <property type="nucleotide sequence ID" value="NZ_BJUN01000004.1"/>
</dbReference>